<dbReference type="GO" id="GO:0048468">
    <property type="term" value="P:cell development"/>
    <property type="evidence" value="ECO:0007669"/>
    <property type="project" value="TreeGrafter"/>
</dbReference>
<dbReference type="GO" id="GO:0000978">
    <property type="term" value="F:RNA polymerase II cis-regulatory region sequence-specific DNA binding"/>
    <property type="evidence" value="ECO:0007669"/>
    <property type="project" value="TreeGrafter"/>
</dbReference>
<organism evidence="14 15">
    <name type="scientific">Geotrypetes seraphini</name>
    <name type="common">Gaboon caecilian</name>
    <name type="synonym">Caecilia seraphini</name>
    <dbReference type="NCBI Taxonomy" id="260995"/>
    <lineage>
        <taxon>Eukaryota</taxon>
        <taxon>Metazoa</taxon>
        <taxon>Chordata</taxon>
        <taxon>Craniata</taxon>
        <taxon>Vertebrata</taxon>
        <taxon>Euteleostomi</taxon>
        <taxon>Amphibia</taxon>
        <taxon>Gymnophiona</taxon>
        <taxon>Geotrypetes</taxon>
    </lineage>
</organism>
<evidence type="ECO:0000256" key="7">
    <source>
        <dbReference type="ARBA" id="ARBA00023125"/>
    </source>
</evidence>
<dbReference type="Pfam" id="PF05920">
    <property type="entry name" value="Homeobox_KN"/>
    <property type="match status" value="1"/>
</dbReference>
<evidence type="ECO:0000256" key="2">
    <source>
        <dbReference type="ARBA" id="ARBA00008446"/>
    </source>
</evidence>
<dbReference type="SMART" id="SM00389">
    <property type="entry name" value="HOX"/>
    <property type="match status" value="1"/>
</dbReference>
<dbReference type="RefSeq" id="XP_033798789.1">
    <property type="nucleotide sequence ID" value="XM_033942898.1"/>
</dbReference>
<feature type="DNA-binding region" description="Homeobox" evidence="11">
    <location>
        <begin position="216"/>
        <end position="278"/>
    </location>
</feature>
<dbReference type="PANTHER" id="PTHR11211">
    <property type="entry name" value="IROQUOIS-CLASS HOMEODOMAIN PROTEIN IRX"/>
    <property type="match status" value="1"/>
</dbReference>
<dbReference type="SUPFAM" id="SSF46689">
    <property type="entry name" value="Homeodomain-like"/>
    <property type="match status" value="1"/>
</dbReference>
<keyword evidence="6" id="KW-0805">Transcription regulation</keyword>
<evidence type="ECO:0000256" key="1">
    <source>
        <dbReference type="ARBA" id="ARBA00004123"/>
    </source>
</evidence>
<feature type="region of interest" description="Disordered" evidence="12">
    <location>
        <begin position="277"/>
        <end position="355"/>
    </location>
</feature>
<evidence type="ECO:0000256" key="5">
    <source>
        <dbReference type="ARBA" id="ARBA00022902"/>
    </source>
</evidence>
<feature type="compositionally biased region" description="Basic and acidic residues" evidence="12">
    <location>
        <begin position="311"/>
        <end position="326"/>
    </location>
</feature>
<dbReference type="GO" id="GO:0005634">
    <property type="term" value="C:nucleus"/>
    <property type="evidence" value="ECO:0007669"/>
    <property type="project" value="UniProtKB-SubCell"/>
</dbReference>
<dbReference type="AlphaFoldDB" id="A0A6P8QP26"/>
<dbReference type="GO" id="GO:0030182">
    <property type="term" value="P:neuron differentiation"/>
    <property type="evidence" value="ECO:0007669"/>
    <property type="project" value="TreeGrafter"/>
</dbReference>
<dbReference type="CDD" id="cd00086">
    <property type="entry name" value="homeodomain"/>
    <property type="match status" value="1"/>
</dbReference>
<dbReference type="Gene3D" id="1.10.10.60">
    <property type="entry name" value="Homeodomain-like"/>
    <property type="match status" value="1"/>
</dbReference>
<evidence type="ECO:0000313" key="15">
    <source>
        <dbReference type="RefSeq" id="XP_033798789.1"/>
    </source>
</evidence>
<gene>
    <name evidence="15" type="primary">IRX6</name>
</gene>
<protein>
    <submittedName>
        <fullName evidence="15">Iroquois-class homeodomain protein IRX-6</fullName>
    </submittedName>
</protein>
<dbReference type="GO" id="GO:0009954">
    <property type="term" value="P:proximal/distal pattern formation"/>
    <property type="evidence" value="ECO:0007669"/>
    <property type="project" value="UniProtKB-ARBA"/>
</dbReference>
<dbReference type="FunFam" id="1.10.10.60:FF:000003">
    <property type="entry name" value="Iroquois-class homeobox protein IRX"/>
    <property type="match status" value="1"/>
</dbReference>
<evidence type="ECO:0000256" key="4">
    <source>
        <dbReference type="ARBA" id="ARBA00022782"/>
    </source>
</evidence>
<dbReference type="InterPro" id="IPR008422">
    <property type="entry name" value="KN_HD"/>
</dbReference>
<dbReference type="InParanoid" id="A0A6P8QP26"/>
<keyword evidence="5" id="KW-0524">Neurogenesis</keyword>
<name>A0A6P8QP26_GEOSA</name>
<sequence length="547" mass="60503">MRSPEEQRLLQQEGRERSWLELLGRIKKACLGLAGLGLAGWFGAGWLLDLELAGLGLAGLGLAGSAMSFSQFGYPYSITSQFFVSPNPTTTCCESVTRSVSDTSSGSTQAAAICYSSYENTLLASTRTELNAALGMYSSPYAAAAAAAAASQSYASYLPYNTDPSTLYTALNTQYEIKDGTSSLHSGIAQPAAYYPYDHSLGQYQYDRYSTMDFSGSTRRKNATRETTSTLKTWLYEHRKNPYPTKGEKIMLAIITKMTLTQVSTWFANARRRLKKENKMTWSPKNKAGEERKQDGNRIKDNDYSIDNDDKDQKSFKEEKELRLSDLEDLDDDGSDKVHSDQKSDLRETSSITGLAESEKSDCSLTFSNNFHTFSYRKTNATSVSGFLEPVGPKSSDQVENYQVTEKPRIWSLAHTAGASVIVNSQNDDQRTVSPDCLLVRGGQPAPGQCSEVRPLHSVRPQPSNENAFEEIPHSTKIFKTSSFRLQSLQLNCASHPVLGETCQYSSGVEGFARNMKSCQGAIDLNEACLVQHTDKLRTAFRPVMKR</sequence>
<dbReference type="GO" id="GO:0000981">
    <property type="term" value="F:DNA-binding transcription factor activity, RNA polymerase II-specific"/>
    <property type="evidence" value="ECO:0007669"/>
    <property type="project" value="InterPro"/>
</dbReference>
<feature type="compositionally biased region" description="Basic and acidic residues" evidence="12">
    <location>
        <begin position="287"/>
        <end position="303"/>
    </location>
</feature>
<keyword evidence="10 11" id="KW-0539">Nucleus</keyword>
<dbReference type="PROSITE" id="PS50071">
    <property type="entry name" value="HOMEOBOX_2"/>
    <property type="match status" value="1"/>
</dbReference>
<dbReference type="InterPro" id="IPR001356">
    <property type="entry name" value="HD"/>
</dbReference>
<keyword evidence="14" id="KW-1185">Reference proteome</keyword>
<keyword evidence="8 11" id="KW-0371">Homeobox</keyword>
<evidence type="ECO:0000313" key="14">
    <source>
        <dbReference type="Proteomes" id="UP000515159"/>
    </source>
</evidence>
<keyword evidence="4" id="KW-0221">Differentiation</keyword>
<dbReference type="PROSITE" id="PS00027">
    <property type="entry name" value="HOMEOBOX_1"/>
    <property type="match status" value="1"/>
</dbReference>
<dbReference type="InterPro" id="IPR009057">
    <property type="entry name" value="Homeodomain-like_sf"/>
</dbReference>
<evidence type="ECO:0000256" key="9">
    <source>
        <dbReference type="ARBA" id="ARBA00023163"/>
    </source>
</evidence>
<dbReference type="GO" id="GO:0007420">
    <property type="term" value="P:brain development"/>
    <property type="evidence" value="ECO:0007669"/>
    <property type="project" value="UniProtKB-ARBA"/>
</dbReference>
<evidence type="ECO:0000256" key="3">
    <source>
        <dbReference type="ARBA" id="ARBA00022473"/>
    </source>
</evidence>
<evidence type="ECO:0000256" key="12">
    <source>
        <dbReference type="SAM" id="MobiDB-lite"/>
    </source>
</evidence>
<evidence type="ECO:0000256" key="11">
    <source>
        <dbReference type="PROSITE-ProRule" id="PRU00108"/>
    </source>
</evidence>
<keyword evidence="9" id="KW-0804">Transcription</keyword>
<dbReference type="SMART" id="SM00548">
    <property type="entry name" value="IRO"/>
    <property type="match status" value="1"/>
</dbReference>
<dbReference type="GO" id="GO:0009953">
    <property type="term" value="P:dorsal/ventral pattern formation"/>
    <property type="evidence" value="ECO:0007669"/>
    <property type="project" value="UniProtKB-ARBA"/>
</dbReference>
<evidence type="ECO:0000256" key="8">
    <source>
        <dbReference type="ARBA" id="ARBA00023155"/>
    </source>
</evidence>
<dbReference type="CTD" id="79190"/>
<evidence type="ECO:0000256" key="10">
    <source>
        <dbReference type="ARBA" id="ARBA00023242"/>
    </source>
</evidence>
<evidence type="ECO:0000256" key="6">
    <source>
        <dbReference type="ARBA" id="ARBA00023015"/>
    </source>
</evidence>
<reference evidence="15" key="1">
    <citation type="submission" date="2025-08" db="UniProtKB">
        <authorList>
            <consortium name="RefSeq"/>
        </authorList>
    </citation>
    <scope>IDENTIFICATION</scope>
</reference>
<dbReference type="KEGG" id="gsh:117359682"/>
<feature type="domain" description="Homeobox" evidence="13">
    <location>
        <begin position="214"/>
        <end position="277"/>
    </location>
</feature>
<evidence type="ECO:0000259" key="13">
    <source>
        <dbReference type="PROSITE" id="PS50071"/>
    </source>
</evidence>
<dbReference type="FunCoup" id="A0A6P8QP26">
    <property type="interactions" value="528"/>
</dbReference>
<dbReference type="OrthoDB" id="5399138at2759"/>
<comment type="similarity">
    <text evidence="2">Belongs to the TALE/IRO homeobox family.</text>
</comment>
<dbReference type="InterPro" id="IPR017970">
    <property type="entry name" value="Homeobox_CS"/>
</dbReference>
<dbReference type="GeneID" id="117359682"/>
<proteinExistence type="inferred from homology"/>
<keyword evidence="7 11" id="KW-0238">DNA-binding</keyword>
<comment type="subcellular location">
    <subcellularLocation>
        <location evidence="1 11">Nucleus</location>
    </subcellularLocation>
</comment>
<dbReference type="Proteomes" id="UP000515159">
    <property type="component" value="Chromosome 4"/>
</dbReference>
<keyword evidence="3" id="KW-0217">Developmental protein</keyword>
<dbReference type="InterPro" id="IPR003893">
    <property type="entry name" value="Iroquois_homeo"/>
</dbReference>
<accession>A0A6P8QP26</accession>
<dbReference type="PANTHER" id="PTHR11211:SF47">
    <property type="entry name" value="IROQUOIS HOMEOBOX PROTEIN 6A"/>
    <property type="match status" value="1"/>
</dbReference>
<feature type="compositionally biased region" description="Basic and acidic residues" evidence="12">
    <location>
        <begin position="335"/>
        <end position="348"/>
    </location>
</feature>